<keyword evidence="2" id="KW-1185">Reference proteome</keyword>
<protein>
    <submittedName>
        <fullName evidence="1">Uncharacterized conserved protein</fullName>
    </submittedName>
</protein>
<evidence type="ECO:0000313" key="1">
    <source>
        <dbReference type="EMBL" id="SFN55342.1"/>
    </source>
</evidence>
<dbReference type="Proteomes" id="UP000198705">
    <property type="component" value="Unassembled WGS sequence"/>
</dbReference>
<dbReference type="Pfam" id="PF13557">
    <property type="entry name" value="Phenol_MetA_deg"/>
    <property type="match status" value="1"/>
</dbReference>
<name>A0A1I4ZYS3_9FLAO</name>
<dbReference type="OrthoDB" id="9810698at2"/>
<dbReference type="InterPro" id="IPR025737">
    <property type="entry name" value="FApF"/>
</dbReference>
<dbReference type="AlphaFoldDB" id="A0A1I4ZYS3"/>
<reference evidence="2" key="1">
    <citation type="submission" date="2016-10" db="EMBL/GenBank/DDBJ databases">
        <authorList>
            <person name="Varghese N."/>
            <person name="Submissions S."/>
        </authorList>
    </citation>
    <scope>NUCLEOTIDE SEQUENCE [LARGE SCALE GENOMIC DNA]</scope>
    <source>
        <strain evidence="2">DSM 23925</strain>
    </source>
</reference>
<evidence type="ECO:0000313" key="2">
    <source>
        <dbReference type="Proteomes" id="UP000198705"/>
    </source>
</evidence>
<dbReference type="EMBL" id="FOVN01000001">
    <property type="protein sequence ID" value="SFN55342.1"/>
    <property type="molecule type" value="Genomic_DNA"/>
</dbReference>
<sequence length="327" mass="36484">MKKQVRTIFICYLLCGSFHDGLAQDAQVSRFQTGSYIPGLISVRDFSNPVKSGVLLTNYNAFLFSNRFNDSNGNAITSISSPSQNVTINKVDIRSYNNILDITYVSPKLKFLNGIRYMAYIDLPYSTTSIQVAATGLLKKPNTLSGGASGFNDITVSPLTLSYSFSNFDITFGYSFVAPTGHYKTGDNSNTGLGYWSHIFQIGGYYYLNNKSTAFLVLPTYEFHGKLKDADVTVGDRVALEYGISQYLTEKIELTLQAGHMWQTGRDKGASVYWNTSIKDKFSVISAGAGYWFISDTFYSHLKWISSYGSREFFQFNGIEVQLLVVL</sequence>
<accession>A0A1I4ZYS3</accession>
<dbReference type="RefSeq" id="WP_092206680.1">
    <property type="nucleotide sequence ID" value="NZ_FOVN01000001.1"/>
</dbReference>
<gene>
    <name evidence="1" type="ORF">SAMN04487989_1011192</name>
</gene>
<organism evidence="1 2">
    <name type="scientific">Bizionia echini</name>
    <dbReference type="NCBI Taxonomy" id="649333"/>
    <lineage>
        <taxon>Bacteria</taxon>
        <taxon>Pseudomonadati</taxon>
        <taxon>Bacteroidota</taxon>
        <taxon>Flavobacteriia</taxon>
        <taxon>Flavobacteriales</taxon>
        <taxon>Flavobacteriaceae</taxon>
        <taxon>Bizionia</taxon>
    </lineage>
</organism>
<dbReference type="STRING" id="649333.SAMN04487989_1011192"/>
<proteinExistence type="predicted"/>